<keyword evidence="1" id="KW-0175">Coiled coil</keyword>
<dbReference type="AlphaFoldDB" id="A0A3S0T716"/>
<sequence>MEIVGDLGEAQLAEAIRGTQSELSAAEEKSRQATQARQSIEQRLASLDVALPAARTRQQQAIDQVAAVTRRKVYAEETWQRLAFAQSEVPDKHAITPWTTTIGRLRERLREADDLMKRLRDGRSAKALVDNHLAALERLRVAVSGAPNSERLQLRKEAQDRVSAKVRLTQATRETKDIAQAASSDILDELADFNTSYMQPLDTLMKAINMAIMGDPRVGLESYVKNRRVEQRPTKEGQALPPEIASIDARLIHSEGQMAALSVSMLCAASLTYPWSRWRGLVLDDPLQHNDTIHAAAFADFVCNLVASRGYQVLLSTHDRAQAEFLRRKMTSRNLPCAVLNLLGTGQDGVEWTYRTGESATPFVVSA</sequence>
<evidence type="ECO:0000313" key="3">
    <source>
        <dbReference type="Proteomes" id="UP000278823"/>
    </source>
</evidence>
<reference evidence="3" key="1">
    <citation type="submission" date="2018-11" db="EMBL/GenBank/DDBJ databases">
        <title>Rhizobium chutanense sp. nov., isolated from root nodules of Phaseolus vulgaris in China.</title>
        <authorList>
            <person name="Huo Y."/>
        </authorList>
    </citation>
    <scope>NUCLEOTIDE SEQUENCE [LARGE SCALE GENOMIC DNA]</scope>
    <source>
        <strain evidence="3">CCBAU 65647</strain>
    </source>
</reference>
<dbReference type="InterPro" id="IPR027417">
    <property type="entry name" value="P-loop_NTPase"/>
</dbReference>
<keyword evidence="3" id="KW-1185">Reference proteome</keyword>
<dbReference type="RefSeq" id="WP_126920096.1">
    <property type="nucleotide sequence ID" value="NZ_ML133687.1"/>
</dbReference>
<accession>A0A3S0T716</accession>
<protein>
    <submittedName>
        <fullName evidence="2">Uncharacterized protein</fullName>
    </submittedName>
</protein>
<comment type="caution">
    <text evidence="2">The sequence shown here is derived from an EMBL/GenBank/DDBJ whole genome shotgun (WGS) entry which is preliminary data.</text>
</comment>
<gene>
    <name evidence="2" type="ORF">EFQ99_06895</name>
</gene>
<dbReference type="Gene3D" id="3.40.50.300">
    <property type="entry name" value="P-loop containing nucleotide triphosphate hydrolases"/>
    <property type="match status" value="1"/>
</dbReference>
<dbReference type="EMBL" id="RJTH01000002">
    <property type="protein sequence ID" value="RUM26016.1"/>
    <property type="molecule type" value="Genomic_DNA"/>
</dbReference>
<evidence type="ECO:0000256" key="1">
    <source>
        <dbReference type="SAM" id="Coils"/>
    </source>
</evidence>
<name>A0A3S0T716_9HYPH</name>
<dbReference type="OrthoDB" id="9795626at2"/>
<dbReference type="Proteomes" id="UP000278823">
    <property type="component" value="Unassembled WGS sequence"/>
</dbReference>
<evidence type="ECO:0000313" key="2">
    <source>
        <dbReference type="EMBL" id="RUM26016.1"/>
    </source>
</evidence>
<dbReference type="SUPFAM" id="SSF52540">
    <property type="entry name" value="P-loop containing nucleoside triphosphate hydrolases"/>
    <property type="match status" value="1"/>
</dbReference>
<proteinExistence type="predicted"/>
<organism evidence="2 3">
    <name type="scientific">Rhizobium vallis</name>
    <dbReference type="NCBI Taxonomy" id="634290"/>
    <lineage>
        <taxon>Bacteria</taxon>
        <taxon>Pseudomonadati</taxon>
        <taxon>Pseudomonadota</taxon>
        <taxon>Alphaproteobacteria</taxon>
        <taxon>Hyphomicrobiales</taxon>
        <taxon>Rhizobiaceae</taxon>
        <taxon>Rhizobium/Agrobacterium group</taxon>
        <taxon>Rhizobium</taxon>
    </lineage>
</organism>
<feature type="coiled-coil region" evidence="1">
    <location>
        <begin position="9"/>
        <end position="43"/>
    </location>
</feature>